<feature type="compositionally biased region" description="Basic and acidic residues" evidence="1">
    <location>
        <begin position="337"/>
        <end position="348"/>
    </location>
</feature>
<dbReference type="AlphaFoldDB" id="A0AAD8D1S0"/>
<feature type="transmembrane region" description="Helical" evidence="2">
    <location>
        <begin position="1070"/>
        <end position="1091"/>
    </location>
</feature>
<feature type="compositionally biased region" description="Basic and acidic residues" evidence="1">
    <location>
        <begin position="359"/>
        <end position="373"/>
    </location>
</feature>
<dbReference type="Proteomes" id="UP001230051">
    <property type="component" value="Unassembled WGS sequence"/>
</dbReference>
<organism evidence="4 5">
    <name type="scientific">Acipenser oxyrinchus oxyrinchus</name>
    <dbReference type="NCBI Taxonomy" id="40147"/>
    <lineage>
        <taxon>Eukaryota</taxon>
        <taxon>Metazoa</taxon>
        <taxon>Chordata</taxon>
        <taxon>Craniata</taxon>
        <taxon>Vertebrata</taxon>
        <taxon>Euteleostomi</taxon>
        <taxon>Actinopterygii</taxon>
        <taxon>Chondrostei</taxon>
        <taxon>Acipenseriformes</taxon>
        <taxon>Acipenseridae</taxon>
        <taxon>Acipenser</taxon>
    </lineage>
</organism>
<protein>
    <submittedName>
        <fullName evidence="4">Mucin-1-like</fullName>
    </submittedName>
</protein>
<feature type="region of interest" description="Disordered" evidence="1">
    <location>
        <begin position="132"/>
        <end position="221"/>
    </location>
</feature>
<keyword evidence="3" id="KW-0732">Signal</keyword>
<feature type="compositionally biased region" description="Pro residues" evidence="1">
    <location>
        <begin position="619"/>
        <end position="647"/>
    </location>
</feature>
<dbReference type="PANTHER" id="PTHR21585">
    <property type="entry name" value="FULL-LENGTH CDNA CLONE CS0DC025YL05 OF NEUROBLASTOMA"/>
    <property type="match status" value="1"/>
</dbReference>
<sequence>MVSPAALCVCLLAWGLGLGSTTPVPERGAAPCSPTSFQGETSSPGTGLELASPPDKGNETGERREEKKCLRSTAASPPAPILGTGFGVLSRNPQQPALVVSAPEDSEQPRTVQLRSGKPSLSAVELTALPGDVARIPSSPSPVAMGTTNRTPLVNQTPEREGAAQPGLELLSGSKNAKRRAGAEKGERGKGDGVTEKLPAPGRGTIAGPTRGRDGGVTESRLLSREQRFNIKAGRAPSEVVGGNQAWGLNPAGLGTASVPSSIMEAATTGAVKPSAVTASQHRLMRGPVEPNWGTARQAGAVQQGADSTQRGGEMEDGIRASPEHPGKTEEEEEEEPRDRELDRELLPKPRKTGKRERLRGGTAERHKERAGLAEEVPGARDTQADGVQRGWKSEESGAGLRNSILLKIQPTPDETKSSQTGSAVRPQYPGVLGVKDTWHSQGFLGESGISLTHSPEGGLIASSAPSPNSTVSHPGTGGPTLQEADSSAPYSMTESDQTSAAELLSSSTQDPLTAAETATHSSRELPPEGAPLPSDPFVSVPREGTPLVSESTITVPPEEILPPSPDSVPPEEILSPSPDSVPPEEILPPSPDSVPPEEILPQSPDSVPPEEILSPSPDSVPPEEILPPSPDSVPPEEILPPSPDSVPPEEILPQSPDSVPPEEILPQSPDSVPPEEILPQSPDSVPPEEILPPSPDSVPPEEILSQSPDSVPPEEILPQSPDSVPPEEILSPSPDSVPPEEILPQSPDSVPPEEILPPSPDSVPPEEILSQSPDSVPPEEILSQSPDSVPPEEILPPSPDSVPPEEILPQSPDSVPPEDILSQSPDSVPPEEILPQSPDSVPPEEILPQSPDSVPPEEILPQSPDSVPPEGAPLVPGWSDAADDLDEVPPLLSETLPPGIFNISETPPPGPLKSSETLPHGTFRNPKTADSRTFGNPETSPPRIFTSETPPLTTGLPPTSVTMATSLMWPPAEAGLDDLEKLESEEEQEDNVNEDEDEEEEEEEEESPDSDEAESVEESEPPGFSTTTPSHSHTPFHLPAGSEWAQRNQGLVRSWVEKIRDKAGYVSGMLAPVGIGIVGALFILGALYSIKVMHRKRRSGFKRQRRKHGEMSNRQDRVMLLADSSEDEF</sequence>
<feature type="compositionally biased region" description="Basic and acidic residues" evidence="1">
    <location>
        <begin position="56"/>
        <end position="69"/>
    </location>
</feature>
<proteinExistence type="predicted"/>
<feature type="compositionally biased region" description="Basic and acidic residues" evidence="1">
    <location>
        <begin position="313"/>
        <end position="329"/>
    </location>
</feature>
<feature type="compositionally biased region" description="Polar residues" evidence="1">
    <location>
        <begin position="33"/>
        <end position="45"/>
    </location>
</feature>
<keyword evidence="2" id="KW-0472">Membrane</keyword>
<feature type="compositionally biased region" description="Basic residues" evidence="1">
    <location>
        <begin position="1100"/>
        <end position="1109"/>
    </location>
</feature>
<feature type="chain" id="PRO_5042077084" evidence="3">
    <location>
        <begin position="20"/>
        <end position="1130"/>
    </location>
</feature>
<feature type="region of interest" description="Disordered" evidence="1">
    <location>
        <begin position="26"/>
        <end position="119"/>
    </location>
</feature>
<feature type="compositionally biased region" description="Low complexity" evidence="1">
    <location>
        <begin position="1022"/>
        <end position="1038"/>
    </location>
</feature>
<feature type="compositionally biased region" description="Polar residues" evidence="1">
    <location>
        <begin position="464"/>
        <end position="474"/>
    </location>
</feature>
<keyword evidence="2" id="KW-0812">Transmembrane</keyword>
<dbReference type="PANTHER" id="PTHR21585:SF0">
    <property type="entry name" value="ARMADILLO-LIKE HELICAL DOMAIN-CONTAINING PROTEIN 4"/>
    <property type="match status" value="1"/>
</dbReference>
<feature type="signal peptide" evidence="3">
    <location>
        <begin position="1"/>
        <end position="19"/>
    </location>
</feature>
<evidence type="ECO:0000313" key="5">
    <source>
        <dbReference type="Proteomes" id="UP001230051"/>
    </source>
</evidence>
<evidence type="ECO:0000256" key="1">
    <source>
        <dbReference type="SAM" id="MobiDB-lite"/>
    </source>
</evidence>
<feature type="compositionally biased region" description="Pro residues" evidence="1">
    <location>
        <begin position="690"/>
        <end position="699"/>
    </location>
</feature>
<feature type="compositionally biased region" description="Basic and acidic residues" evidence="1">
    <location>
        <begin position="211"/>
        <end position="221"/>
    </location>
</feature>
<dbReference type="EMBL" id="JAGXEW010000020">
    <property type="protein sequence ID" value="KAK1160657.1"/>
    <property type="molecule type" value="Genomic_DNA"/>
</dbReference>
<evidence type="ECO:0000256" key="3">
    <source>
        <dbReference type="SAM" id="SignalP"/>
    </source>
</evidence>
<feature type="compositionally biased region" description="Low complexity" evidence="1">
    <location>
        <begin position="950"/>
        <end position="960"/>
    </location>
</feature>
<keyword evidence="2" id="KW-1133">Transmembrane helix</keyword>
<comment type="caution">
    <text evidence="4">The sequence shown here is derived from an EMBL/GenBank/DDBJ whole genome shotgun (WGS) entry which is preliminary data.</text>
</comment>
<feature type="compositionally biased region" description="Pro residues" evidence="1">
    <location>
        <begin position="794"/>
        <end position="803"/>
    </location>
</feature>
<feature type="compositionally biased region" description="Acidic residues" evidence="1">
    <location>
        <begin position="984"/>
        <end position="1021"/>
    </location>
</feature>
<feature type="compositionally biased region" description="Pro residues" evidence="1">
    <location>
        <begin position="580"/>
        <end position="595"/>
    </location>
</feature>
<feature type="compositionally biased region" description="Basic and acidic residues" evidence="1">
    <location>
        <begin position="181"/>
        <end position="195"/>
    </location>
</feature>
<feature type="region of interest" description="Disordered" evidence="1">
    <location>
        <begin position="443"/>
        <end position="1043"/>
    </location>
</feature>
<dbReference type="InterPro" id="IPR031524">
    <property type="entry name" value="ARMH4"/>
</dbReference>
<feature type="compositionally biased region" description="Pro residues" evidence="1">
    <location>
        <begin position="755"/>
        <end position="764"/>
    </location>
</feature>
<feature type="compositionally biased region" description="Polar residues" evidence="1">
    <location>
        <begin position="484"/>
        <end position="521"/>
    </location>
</feature>
<name>A0AAD8D1S0_ACIOX</name>
<keyword evidence="5" id="KW-1185">Reference proteome</keyword>
<feature type="region of interest" description="Disordered" evidence="1">
    <location>
        <begin position="1100"/>
        <end position="1130"/>
    </location>
</feature>
<feature type="region of interest" description="Disordered" evidence="1">
    <location>
        <begin position="287"/>
        <end position="431"/>
    </location>
</feature>
<evidence type="ECO:0000313" key="4">
    <source>
        <dbReference type="EMBL" id="KAK1160657.1"/>
    </source>
</evidence>
<feature type="compositionally biased region" description="Polar residues" evidence="1">
    <location>
        <begin position="146"/>
        <end position="157"/>
    </location>
</feature>
<gene>
    <name evidence="4" type="primary">ARMH4</name>
    <name evidence="4" type="ORF">AOXY_G20938</name>
</gene>
<accession>A0AAD8D1S0</accession>
<feature type="compositionally biased region" description="Basic residues" evidence="1">
    <location>
        <begin position="349"/>
        <end position="358"/>
    </location>
</feature>
<reference evidence="4" key="1">
    <citation type="submission" date="2022-02" db="EMBL/GenBank/DDBJ databases">
        <title>Atlantic sturgeon de novo genome assembly.</title>
        <authorList>
            <person name="Stock M."/>
            <person name="Klopp C."/>
            <person name="Guiguen Y."/>
            <person name="Cabau C."/>
            <person name="Parinello H."/>
            <person name="Santidrian Yebra-Pimentel E."/>
            <person name="Kuhl H."/>
            <person name="Dirks R.P."/>
            <person name="Guessner J."/>
            <person name="Wuertz S."/>
            <person name="Du K."/>
            <person name="Schartl M."/>
        </authorList>
    </citation>
    <scope>NUCLEOTIDE SEQUENCE</scope>
    <source>
        <strain evidence="4">STURGEONOMICS-FGT-2020</strain>
        <tissue evidence="4">Whole blood</tissue>
    </source>
</reference>
<evidence type="ECO:0000256" key="2">
    <source>
        <dbReference type="SAM" id="Phobius"/>
    </source>
</evidence>
<feature type="compositionally biased region" description="Pro residues" evidence="1">
    <location>
        <begin position="560"/>
        <end position="569"/>
    </location>
</feature>